<dbReference type="Pfam" id="PF02704">
    <property type="entry name" value="GASA"/>
    <property type="match status" value="1"/>
</dbReference>
<reference evidence="3 4" key="1">
    <citation type="journal article" date="2018" name="Mol. Plant">
        <title>The genome of Artemisia annua provides insight into the evolution of Asteraceae family and artemisinin biosynthesis.</title>
        <authorList>
            <person name="Shen Q."/>
            <person name="Zhang L."/>
            <person name="Liao Z."/>
            <person name="Wang S."/>
            <person name="Yan T."/>
            <person name="Shi P."/>
            <person name="Liu M."/>
            <person name="Fu X."/>
            <person name="Pan Q."/>
            <person name="Wang Y."/>
            <person name="Lv Z."/>
            <person name="Lu X."/>
            <person name="Zhang F."/>
            <person name="Jiang W."/>
            <person name="Ma Y."/>
            <person name="Chen M."/>
            <person name="Hao X."/>
            <person name="Li L."/>
            <person name="Tang Y."/>
            <person name="Lv G."/>
            <person name="Zhou Y."/>
            <person name="Sun X."/>
            <person name="Brodelius P.E."/>
            <person name="Rose J.K.C."/>
            <person name="Tang K."/>
        </authorList>
    </citation>
    <scope>NUCLEOTIDE SEQUENCE [LARGE SCALE GENOMIC DNA]</scope>
    <source>
        <strain evidence="4">cv. Huhao1</strain>
        <tissue evidence="3">Leaf</tissue>
    </source>
</reference>
<proteinExistence type="inferred from homology"/>
<dbReference type="AlphaFoldDB" id="A0A2U1LHI0"/>
<sequence length="93" mass="10192">MGRFQFSFIVFLVAYMTIMDLSIASDEGSVPVEQCYDACSVRCSATHHVGQCMDVCQDCCGKCLCVPSGTLGNKDECPCYRDMTTQEGKPKCP</sequence>
<protein>
    <submittedName>
        <fullName evidence="3">Gibberellin regulated protein</fullName>
    </submittedName>
</protein>
<comment type="similarity">
    <text evidence="1">Belongs to the GASA family.</text>
</comment>
<feature type="chain" id="PRO_5015576189" evidence="2">
    <location>
        <begin position="25"/>
        <end position="93"/>
    </location>
</feature>
<name>A0A2U1LHI0_ARTAN</name>
<dbReference type="InterPro" id="IPR003854">
    <property type="entry name" value="GASA"/>
</dbReference>
<gene>
    <name evidence="3" type="ORF">CTI12_AA490840</name>
</gene>
<keyword evidence="4" id="KW-1185">Reference proteome</keyword>
<organism evidence="3 4">
    <name type="scientific">Artemisia annua</name>
    <name type="common">Sweet wormwood</name>
    <dbReference type="NCBI Taxonomy" id="35608"/>
    <lineage>
        <taxon>Eukaryota</taxon>
        <taxon>Viridiplantae</taxon>
        <taxon>Streptophyta</taxon>
        <taxon>Embryophyta</taxon>
        <taxon>Tracheophyta</taxon>
        <taxon>Spermatophyta</taxon>
        <taxon>Magnoliopsida</taxon>
        <taxon>eudicotyledons</taxon>
        <taxon>Gunneridae</taxon>
        <taxon>Pentapetalae</taxon>
        <taxon>asterids</taxon>
        <taxon>campanulids</taxon>
        <taxon>Asterales</taxon>
        <taxon>Asteraceae</taxon>
        <taxon>Asteroideae</taxon>
        <taxon>Anthemideae</taxon>
        <taxon>Artemisiinae</taxon>
        <taxon>Artemisia</taxon>
    </lineage>
</organism>
<accession>A0A2U1LHI0</accession>
<dbReference type="STRING" id="35608.A0A2U1LHI0"/>
<evidence type="ECO:0000256" key="2">
    <source>
        <dbReference type="SAM" id="SignalP"/>
    </source>
</evidence>
<dbReference type="EMBL" id="PKPP01009369">
    <property type="protein sequence ID" value="PWA48422.1"/>
    <property type="molecule type" value="Genomic_DNA"/>
</dbReference>
<dbReference type="PANTHER" id="PTHR23201">
    <property type="entry name" value="EXTENSIN, PROLINE-RICH PROTEIN"/>
    <property type="match status" value="1"/>
</dbReference>
<evidence type="ECO:0000313" key="4">
    <source>
        <dbReference type="Proteomes" id="UP000245207"/>
    </source>
</evidence>
<keyword evidence="2" id="KW-0732">Signal</keyword>
<dbReference type="PANTHER" id="PTHR23201:SF92">
    <property type="entry name" value="GIBBERELLIN-REGULATED PROTEIN 12"/>
    <property type="match status" value="1"/>
</dbReference>
<evidence type="ECO:0000313" key="3">
    <source>
        <dbReference type="EMBL" id="PWA48422.1"/>
    </source>
</evidence>
<dbReference type="Proteomes" id="UP000245207">
    <property type="component" value="Unassembled WGS sequence"/>
</dbReference>
<feature type="signal peptide" evidence="2">
    <location>
        <begin position="1"/>
        <end position="24"/>
    </location>
</feature>
<dbReference type="OrthoDB" id="1886938at2759"/>
<comment type="caution">
    <text evidence="3">The sequence shown here is derived from an EMBL/GenBank/DDBJ whole genome shotgun (WGS) entry which is preliminary data.</text>
</comment>
<evidence type="ECO:0000256" key="1">
    <source>
        <dbReference type="ARBA" id="ARBA00010582"/>
    </source>
</evidence>